<name>A0A172YID7_9GAMM</name>
<dbReference type="GO" id="GO:0016491">
    <property type="term" value="F:oxidoreductase activity"/>
    <property type="evidence" value="ECO:0007669"/>
    <property type="project" value="UniProtKB-KW"/>
</dbReference>
<dbReference type="EMBL" id="CP015243">
    <property type="protein sequence ID" value="ANF58805.1"/>
    <property type="molecule type" value="Genomic_DNA"/>
</dbReference>
<sequence length="363" mass="39537">MTTPIPVALIGFGFVGRTFHAPYLLATEGLELRVICSSQAEAIQQTLGGQARTLEVVTDPQIAAAHPEVELVVIASPNATHYPLAKAALEAGKHVVVDKPFTLDLAQARELAELARAHGAVLSVFQNRRWDSDFLAVREAIEAGTIGAVVELESRIDRFRPEVRDRWREQALPGSGLWFDLGPHLADQALELFGIPDEIEASIASLRPAAKTDDWAQVVLHYGPTAERGALKVTLHASMLVAVESPRFVVHGLEGGLIKRGADVQEDQLREGISPLEPSFGIDPDPLRRYDADGLVEERPAPTGRQRHYYELVRDAIAAGGDNPVPPRQAVVLMALLETATRAAEQGRRLPLELSDEERAAWA</sequence>
<dbReference type="PANTHER" id="PTHR43708">
    <property type="entry name" value="CONSERVED EXPRESSED OXIDOREDUCTASE (EUROFUNG)"/>
    <property type="match status" value="1"/>
</dbReference>
<dbReference type="AlphaFoldDB" id="A0A172YID7"/>
<dbReference type="InterPro" id="IPR000683">
    <property type="entry name" value="Gfo/Idh/MocA-like_OxRdtase_N"/>
</dbReference>
<protein>
    <submittedName>
        <fullName evidence="5">Oxidoreductase</fullName>
    </submittedName>
</protein>
<evidence type="ECO:0000256" key="1">
    <source>
        <dbReference type="ARBA" id="ARBA00010928"/>
    </source>
</evidence>
<dbReference type="Gene3D" id="3.30.360.10">
    <property type="entry name" value="Dihydrodipicolinate Reductase, domain 2"/>
    <property type="match status" value="1"/>
</dbReference>
<organism evidence="5 6">
    <name type="scientific">Halotalea alkalilenta</name>
    <dbReference type="NCBI Taxonomy" id="376489"/>
    <lineage>
        <taxon>Bacteria</taxon>
        <taxon>Pseudomonadati</taxon>
        <taxon>Pseudomonadota</taxon>
        <taxon>Gammaproteobacteria</taxon>
        <taxon>Oceanospirillales</taxon>
        <taxon>Halomonadaceae</taxon>
        <taxon>Halotalea</taxon>
    </lineage>
</organism>
<evidence type="ECO:0000256" key="2">
    <source>
        <dbReference type="ARBA" id="ARBA00023002"/>
    </source>
</evidence>
<dbReference type="Gene3D" id="3.40.50.720">
    <property type="entry name" value="NAD(P)-binding Rossmann-like Domain"/>
    <property type="match status" value="1"/>
</dbReference>
<keyword evidence="2" id="KW-0560">Oxidoreductase</keyword>
<dbReference type="Proteomes" id="UP000077875">
    <property type="component" value="Chromosome"/>
</dbReference>
<dbReference type="KEGG" id="haa:A5892_16145"/>
<comment type="similarity">
    <text evidence="1">Belongs to the Gfo/Idh/MocA family.</text>
</comment>
<gene>
    <name evidence="5" type="ORF">A5892_16145</name>
</gene>
<dbReference type="Pfam" id="PF02894">
    <property type="entry name" value="GFO_IDH_MocA_C"/>
    <property type="match status" value="1"/>
</dbReference>
<dbReference type="SUPFAM" id="SSF51735">
    <property type="entry name" value="NAD(P)-binding Rossmann-fold domains"/>
    <property type="match status" value="1"/>
</dbReference>
<dbReference type="STRING" id="376489.A5892_16145"/>
<accession>A0A172YID7</accession>
<feature type="domain" description="Gfo/Idh/MocA-like oxidoreductase C-terminal" evidence="4">
    <location>
        <begin position="138"/>
        <end position="351"/>
    </location>
</feature>
<dbReference type="Pfam" id="PF01408">
    <property type="entry name" value="GFO_IDH_MocA"/>
    <property type="match status" value="1"/>
</dbReference>
<evidence type="ECO:0000313" key="5">
    <source>
        <dbReference type="EMBL" id="ANF58805.1"/>
    </source>
</evidence>
<evidence type="ECO:0000259" key="4">
    <source>
        <dbReference type="Pfam" id="PF02894"/>
    </source>
</evidence>
<dbReference type="PANTHER" id="PTHR43708:SF5">
    <property type="entry name" value="CONSERVED EXPRESSED OXIDOREDUCTASE (EUROFUNG)-RELATED"/>
    <property type="match status" value="1"/>
</dbReference>
<feature type="domain" description="Gfo/Idh/MocA-like oxidoreductase N-terminal" evidence="3">
    <location>
        <begin position="7"/>
        <end position="124"/>
    </location>
</feature>
<proteinExistence type="inferred from homology"/>
<dbReference type="NCBIfam" id="NF008607">
    <property type="entry name" value="PRK11579.1"/>
    <property type="match status" value="1"/>
</dbReference>
<evidence type="ECO:0000313" key="6">
    <source>
        <dbReference type="Proteomes" id="UP000077875"/>
    </source>
</evidence>
<dbReference type="InterPro" id="IPR036291">
    <property type="entry name" value="NAD(P)-bd_dom_sf"/>
</dbReference>
<dbReference type="InterPro" id="IPR004104">
    <property type="entry name" value="Gfo/Idh/MocA-like_OxRdtase_C"/>
</dbReference>
<dbReference type="InterPro" id="IPR051317">
    <property type="entry name" value="Gfo/Idh/MocA_oxidoreduct"/>
</dbReference>
<dbReference type="GO" id="GO:0000166">
    <property type="term" value="F:nucleotide binding"/>
    <property type="evidence" value="ECO:0007669"/>
    <property type="project" value="InterPro"/>
</dbReference>
<reference evidence="5 6" key="1">
    <citation type="submission" date="2016-04" db="EMBL/GenBank/DDBJ databases">
        <title>Complete Genome Sequence of Halotalea alkalilenta IHB B 13600.</title>
        <authorList>
            <person name="Swarnkar M.K."/>
            <person name="Sharma A."/>
            <person name="Kaushal K."/>
            <person name="Soni R."/>
            <person name="Rana S."/>
            <person name="Singh A.K."/>
            <person name="Gulati A."/>
        </authorList>
    </citation>
    <scope>NUCLEOTIDE SEQUENCE [LARGE SCALE GENOMIC DNA]</scope>
    <source>
        <strain evidence="5 6">IHB B 13600</strain>
    </source>
</reference>
<keyword evidence="6" id="KW-1185">Reference proteome</keyword>
<evidence type="ECO:0000259" key="3">
    <source>
        <dbReference type="Pfam" id="PF01408"/>
    </source>
</evidence>
<dbReference type="RefSeq" id="WP_064123661.1">
    <property type="nucleotide sequence ID" value="NZ_CP015243.1"/>
</dbReference>